<evidence type="ECO:0000256" key="1">
    <source>
        <dbReference type="ARBA" id="ARBA00006820"/>
    </source>
</evidence>
<name>A0A0L1I3Y3_PLAFA</name>
<comment type="similarity">
    <text evidence="1">Belongs to the tubulin--tyrosine ligase family.</text>
</comment>
<protein>
    <recommendedName>
        <fullName evidence="5">Tubulin--tyrosine ligase-like protein 9</fullName>
    </recommendedName>
</protein>
<dbReference type="GO" id="GO:0005524">
    <property type="term" value="F:ATP binding"/>
    <property type="evidence" value="ECO:0007669"/>
    <property type="project" value="UniProtKB-UniRule"/>
</dbReference>
<keyword evidence="4 6" id="KW-0067">ATP-binding</keyword>
<dbReference type="Gene3D" id="3.30.470.20">
    <property type="entry name" value="ATP-grasp fold, B domain"/>
    <property type="match status" value="1"/>
</dbReference>
<dbReference type="AlphaFoldDB" id="A0A0L1I3Y3"/>
<dbReference type="PANTHER" id="PTHR12241:SF39">
    <property type="entry name" value="TUBULIN POLYGLUTAMYLASE TTLL9-RELATED"/>
    <property type="match status" value="1"/>
</dbReference>
<dbReference type="Pfam" id="PF03133">
    <property type="entry name" value="TTL"/>
    <property type="match status" value="1"/>
</dbReference>
<dbReference type="OrthoDB" id="202825at2759"/>
<dbReference type="Proteomes" id="UP000054562">
    <property type="component" value="Unassembled WGS sequence"/>
</dbReference>
<gene>
    <name evidence="8" type="ORF">PFMG_00355</name>
</gene>
<sequence length="408" mass="49055">MSIYFRELFPSNKVVKFRTDFRNTIFDLFLHRKWELTNHETDWNLCWSEKDWINEVYDTICFKSDQYVNHYRNYYELTRKDLLAKNIKRLKKQYEKTKNEDDIRNLDITPMTFVLPLEYKIFSEEYKKKSNRIWIMKPIGKSQGKGIFLFDKISQIKDWNSYQNKNKINDDKDKEKEKPEQYIVQEYISNPLLIGGKKFDIRLYVLILSYYPLTIYIYRSGFARFSHTYFKNEKTNMNDVTMHLTNVSIQKNAEGYDDTVGGKWFVRELFLYMISRYGYENITILIKNIEECIIQSFLAVHKIIINDKHCFELYGFDILIDNNLKPWLIEVNSSPSFSSNTKDDYTLKFNLLDELMTLINIEKYDIPQIDRIGDFDCIYRNGEKIRAYLSGTEHLKKMAKHIKTKSNV</sequence>
<evidence type="ECO:0000256" key="5">
    <source>
        <dbReference type="ARBA" id="ARBA00030445"/>
    </source>
</evidence>
<dbReference type="PROSITE" id="PS50975">
    <property type="entry name" value="ATP_GRASP"/>
    <property type="match status" value="1"/>
</dbReference>
<dbReference type="GO" id="GO:0000226">
    <property type="term" value="P:microtubule cytoskeleton organization"/>
    <property type="evidence" value="ECO:0007669"/>
    <property type="project" value="TreeGrafter"/>
</dbReference>
<evidence type="ECO:0000256" key="6">
    <source>
        <dbReference type="PROSITE-ProRule" id="PRU00409"/>
    </source>
</evidence>
<dbReference type="PROSITE" id="PS51221">
    <property type="entry name" value="TTL"/>
    <property type="match status" value="1"/>
</dbReference>
<dbReference type="PANTHER" id="PTHR12241">
    <property type="entry name" value="TUBULIN POLYGLUTAMYLASE"/>
    <property type="match status" value="1"/>
</dbReference>
<keyword evidence="2 8" id="KW-0436">Ligase</keyword>
<dbReference type="InterPro" id="IPR004344">
    <property type="entry name" value="TTL/TTLL_fam"/>
</dbReference>
<reference evidence="9" key="1">
    <citation type="submission" date="2015-07" db="EMBL/GenBank/DDBJ databases">
        <title>Annotation of Plasmodium falciparum IGH-CR14.</title>
        <authorList>
            <consortium name="The Broad Institute Genome Sequencing Platform"/>
            <person name="Volkman S.K."/>
            <person name="Neafsey D.E."/>
            <person name="Dash A.P."/>
            <person name="Chitnis C.E."/>
            <person name="Hartl D.L."/>
            <person name="Young S.K."/>
            <person name="Zeng Q."/>
            <person name="Koehrsen M."/>
            <person name="Alvarado L."/>
            <person name="Berlin A."/>
            <person name="Borenstein D."/>
            <person name="Chapman S.B."/>
            <person name="Chen Z."/>
            <person name="Engels R."/>
            <person name="Freedman E."/>
            <person name="Gellesch M."/>
            <person name="Goldberg J."/>
            <person name="Griggs A."/>
            <person name="Gujja S."/>
            <person name="Heilman E.R."/>
            <person name="Heiman D.I."/>
            <person name="Howarth C."/>
            <person name="Jen D."/>
            <person name="Larson L."/>
            <person name="Mehta T."/>
            <person name="Neiman D."/>
            <person name="Park D."/>
            <person name="Pearson M."/>
            <person name="Roberts A."/>
            <person name="Saif S."/>
            <person name="Shea T."/>
            <person name="Shenoy N."/>
            <person name="Sisk P."/>
            <person name="Stolte C."/>
            <person name="Sykes S."/>
            <person name="Walk T."/>
            <person name="White J."/>
            <person name="Yandava C."/>
            <person name="Haas B."/>
            <person name="Henn M.R."/>
            <person name="Nusbaum C."/>
            <person name="Birren B."/>
        </authorList>
    </citation>
    <scope>NUCLEOTIDE SEQUENCE [LARGE SCALE GENOMIC DNA]</scope>
    <source>
        <strain evidence="9">IGH-CR14</strain>
    </source>
</reference>
<evidence type="ECO:0000313" key="9">
    <source>
        <dbReference type="Proteomes" id="UP000054562"/>
    </source>
</evidence>
<feature type="domain" description="ATP-grasp" evidence="7">
    <location>
        <begin position="317"/>
        <end position="360"/>
    </location>
</feature>
<evidence type="ECO:0000259" key="7">
    <source>
        <dbReference type="PROSITE" id="PS50975"/>
    </source>
</evidence>
<proteinExistence type="inferred from homology"/>
<evidence type="ECO:0000256" key="4">
    <source>
        <dbReference type="ARBA" id="ARBA00022840"/>
    </source>
</evidence>
<evidence type="ECO:0000313" key="8">
    <source>
        <dbReference type="EMBL" id="KNG74339.1"/>
    </source>
</evidence>
<accession>A0A0L1I3Y3</accession>
<dbReference type="EMBL" id="GG664981">
    <property type="protein sequence ID" value="KNG74339.1"/>
    <property type="molecule type" value="Genomic_DNA"/>
</dbReference>
<dbReference type="GO" id="GO:0046872">
    <property type="term" value="F:metal ion binding"/>
    <property type="evidence" value="ECO:0007669"/>
    <property type="project" value="InterPro"/>
</dbReference>
<dbReference type="SUPFAM" id="SSF56059">
    <property type="entry name" value="Glutathione synthetase ATP-binding domain-like"/>
    <property type="match status" value="1"/>
</dbReference>
<dbReference type="GO" id="GO:0070740">
    <property type="term" value="F:tubulin-glutamic acid ligase activity"/>
    <property type="evidence" value="ECO:0007669"/>
    <property type="project" value="TreeGrafter"/>
</dbReference>
<dbReference type="GO" id="GO:0036064">
    <property type="term" value="C:ciliary basal body"/>
    <property type="evidence" value="ECO:0007669"/>
    <property type="project" value="TreeGrafter"/>
</dbReference>
<evidence type="ECO:0000256" key="3">
    <source>
        <dbReference type="ARBA" id="ARBA00022741"/>
    </source>
</evidence>
<keyword evidence="3 6" id="KW-0547">Nucleotide-binding</keyword>
<organism evidence="8 9">
    <name type="scientific">Plasmodium falciparum IGH-CR14</name>
    <dbReference type="NCBI Taxonomy" id="580059"/>
    <lineage>
        <taxon>Eukaryota</taxon>
        <taxon>Sar</taxon>
        <taxon>Alveolata</taxon>
        <taxon>Apicomplexa</taxon>
        <taxon>Aconoidasida</taxon>
        <taxon>Haemosporida</taxon>
        <taxon>Plasmodiidae</taxon>
        <taxon>Plasmodium</taxon>
        <taxon>Plasmodium (Laverania)</taxon>
    </lineage>
</organism>
<evidence type="ECO:0000256" key="2">
    <source>
        <dbReference type="ARBA" id="ARBA00022598"/>
    </source>
</evidence>
<dbReference type="GO" id="GO:0015631">
    <property type="term" value="F:tubulin binding"/>
    <property type="evidence" value="ECO:0007669"/>
    <property type="project" value="TreeGrafter"/>
</dbReference>
<dbReference type="InterPro" id="IPR011761">
    <property type="entry name" value="ATP-grasp"/>
</dbReference>
<reference evidence="9" key="2">
    <citation type="submission" date="2015-07" db="EMBL/GenBank/DDBJ databases">
        <title>The genome sequence of Plasmodium falciparum IGH-CR14.</title>
        <authorList>
            <consortium name="The Broad Institute Genome Sequencing Platform"/>
            <person name="Volkman S.K."/>
            <person name="Neafsey D.E."/>
            <person name="Dash A.P."/>
            <person name="Chitnis C.E."/>
            <person name="Hartl D.L."/>
            <person name="Young S.K."/>
            <person name="Kodira C.D."/>
            <person name="Zeng Q."/>
            <person name="Koehrsen M."/>
            <person name="Godfrey P."/>
            <person name="Alvarado L."/>
            <person name="Berlin A."/>
            <person name="Borenstein D."/>
            <person name="Chen Z."/>
            <person name="Engels R."/>
            <person name="Freedman E."/>
            <person name="Gellesch M."/>
            <person name="Goldberg J."/>
            <person name="Griggs A."/>
            <person name="Gujja S."/>
            <person name="Heiman D."/>
            <person name="Hepburn T."/>
            <person name="Howarth C."/>
            <person name="Jen D."/>
            <person name="Larson L."/>
            <person name="Lewis B."/>
            <person name="Mehta T."/>
            <person name="Park D."/>
            <person name="Pearson M."/>
            <person name="Roberts A."/>
            <person name="Saif S."/>
            <person name="Shea T."/>
            <person name="Shenoy N."/>
            <person name="Sisk P."/>
            <person name="Stolte C."/>
            <person name="Sykes S."/>
            <person name="Walk T."/>
            <person name="White J."/>
            <person name="Yandava C."/>
            <person name="Wirth D.F."/>
            <person name="Nusbaum C."/>
            <person name="Birren B."/>
        </authorList>
    </citation>
    <scope>NUCLEOTIDE SEQUENCE [LARGE SCALE GENOMIC DNA]</scope>
    <source>
        <strain evidence="9">IGH-CR14</strain>
    </source>
</reference>